<name>A0A8T0JG72_PHAAN</name>
<protein>
    <recommendedName>
        <fullName evidence="4">Aminotransferase-like plant mobile domain-containing protein</fullName>
    </recommendedName>
</protein>
<feature type="compositionally biased region" description="Basic and acidic residues" evidence="1">
    <location>
        <begin position="293"/>
        <end position="302"/>
    </location>
</feature>
<evidence type="ECO:0000313" key="2">
    <source>
        <dbReference type="EMBL" id="KAG2372139.1"/>
    </source>
</evidence>
<feature type="region of interest" description="Disordered" evidence="1">
    <location>
        <begin position="293"/>
        <end position="329"/>
    </location>
</feature>
<sequence>MARFGEHCPTTKLTVRHSFSTKYICTLNERLIDEHHSLIAKTPFAWFLEVNVNVKLGRNILSELLGKWDDSSSGFLVRNKVLNINENDFYLGLRLSTDGENINLKEEMRNIQCVKYIGKGTKDVNSIYKILMRKHKKKIPCSHFCSLYLLVGICEILFPKRSGKVFPVMFNIVDNLSGLGSYCWGSLVYRFLLCSLCKASEGLKKGKGTTNIYVDGCVYMLEVVDDVYVGASTKDKKGYRPTPTRKDAQLRPNKIQKRNRRETFMRALEDQEFLIEELKRRVAGLEAELAEEKARRQNKDHGGQSVPRTEPSLNTGFVSPNDIDRNQQPLKTYVRLGSRRRYKRRALRTPYTGTVVLRKKKSVIYVLS</sequence>
<evidence type="ECO:0008006" key="4">
    <source>
        <dbReference type="Google" id="ProtNLM"/>
    </source>
</evidence>
<comment type="caution">
    <text evidence="2">The sequence shown here is derived from an EMBL/GenBank/DDBJ whole genome shotgun (WGS) entry which is preliminary data.</text>
</comment>
<dbReference type="Proteomes" id="UP000743370">
    <property type="component" value="Unassembled WGS sequence"/>
</dbReference>
<reference evidence="2 3" key="1">
    <citation type="submission" date="2020-05" db="EMBL/GenBank/DDBJ databases">
        <title>Vigna angularis (adzuki bean) Var. LongXiaoDou No. 4 denovo assembly.</title>
        <authorList>
            <person name="Xiang H."/>
        </authorList>
    </citation>
    <scope>NUCLEOTIDE SEQUENCE [LARGE SCALE GENOMIC DNA]</scope>
    <source>
        <tissue evidence="2">Leaf</tissue>
    </source>
</reference>
<accession>A0A8T0JG72</accession>
<dbReference type="EMBL" id="JABFOF010000011">
    <property type="protein sequence ID" value="KAG2372139.1"/>
    <property type="molecule type" value="Genomic_DNA"/>
</dbReference>
<organism evidence="2 3">
    <name type="scientific">Phaseolus angularis</name>
    <name type="common">Azuki bean</name>
    <name type="synonym">Vigna angularis</name>
    <dbReference type="NCBI Taxonomy" id="3914"/>
    <lineage>
        <taxon>Eukaryota</taxon>
        <taxon>Viridiplantae</taxon>
        <taxon>Streptophyta</taxon>
        <taxon>Embryophyta</taxon>
        <taxon>Tracheophyta</taxon>
        <taxon>Spermatophyta</taxon>
        <taxon>Magnoliopsida</taxon>
        <taxon>eudicotyledons</taxon>
        <taxon>Gunneridae</taxon>
        <taxon>Pentapetalae</taxon>
        <taxon>rosids</taxon>
        <taxon>fabids</taxon>
        <taxon>Fabales</taxon>
        <taxon>Fabaceae</taxon>
        <taxon>Papilionoideae</taxon>
        <taxon>50 kb inversion clade</taxon>
        <taxon>NPAAA clade</taxon>
        <taxon>indigoferoid/millettioid clade</taxon>
        <taxon>Phaseoleae</taxon>
        <taxon>Vigna</taxon>
    </lineage>
</organism>
<proteinExistence type="predicted"/>
<gene>
    <name evidence="2" type="ORF">HKW66_Vig0209930</name>
</gene>
<evidence type="ECO:0000256" key="1">
    <source>
        <dbReference type="SAM" id="MobiDB-lite"/>
    </source>
</evidence>
<evidence type="ECO:0000313" key="3">
    <source>
        <dbReference type="Proteomes" id="UP000743370"/>
    </source>
</evidence>
<dbReference type="AlphaFoldDB" id="A0A8T0JG72"/>